<dbReference type="InterPro" id="IPR038563">
    <property type="entry name" value="Endonuclease_7_sf"/>
</dbReference>
<dbReference type="Gene3D" id="3.40.1800.10">
    <property type="entry name" value="His-Me finger endonucleases"/>
    <property type="match status" value="1"/>
</dbReference>
<dbReference type="AlphaFoldDB" id="A0A6L6X7P2"/>
<dbReference type="RefSeq" id="WP_425505873.1">
    <property type="nucleotide sequence ID" value="NZ_WPNZ01000027.1"/>
</dbReference>
<dbReference type="EMBL" id="WPNZ01000027">
    <property type="protein sequence ID" value="MVO89852.1"/>
    <property type="molecule type" value="Genomic_DNA"/>
</dbReference>
<gene>
    <name evidence="1" type="ORF">GPA10_35145</name>
</gene>
<evidence type="ECO:0008006" key="3">
    <source>
        <dbReference type="Google" id="ProtNLM"/>
    </source>
</evidence>
<name>A0A6L6X7P2_9ACTN</name>
<dbReference type="SUPFAM" id="SSF54060">
    <property type="entry name" value="His-Me finger endonucleases"/>
    <property type="match status" value="1"/>
</dbReference>
<keyword evidence="2" id="KW-1185">Reference proteome</keyword>
<organism evidence="1 2">
    <name type="scientific">Streptomyces typhae</name>
    <dbReference type="NCBI Taxonomy" id="2681492"/>
    <lineage>
        <taxon>Bacteria</taxon>
        <taxon>Bacillati</taxon>
        <taxon>Actinomycetota</taxon>
        <taxon>Actinomycetes</taxon>
        <taxon>Kitasatosporales</taxon>
        <taxon>Streptomycetaceae</taxon>
        <taxon>Streptomyces</taxon>
    </lineage>
</organism>
<reference evidence="1 2" key="1">
    <citation type="submission" date="2019-11" db="EMBL/GenBank/DDBJ databases">
        <title>Streptomyces typhae sp. nov., a novel endophytic actinomycete isolated from the root of cattail pollen (Typha angustifolia L.).</title>
        <authorList>
            <person name="Peng C."/>
        </authorList>
    </citation>
    <scope>NUCLEOTIDE SEQUENCE [LARGE SCALE GENOMIC DNA]</scope>
    <source>
        <strain evidence="2">p1417</strain>
    </source>
</reference>
<dbReference type="InterPro" id="IPR044925">
    <property type="entry name" value="His-Me_finger_sf"/>
</dbReference>
<protein>
    <recommendedName>
        <fullName evidence="3">Recombination endonuclease VII</fullName>
    </recommendedName>
</protein>
<evidence type="ECO:0000313" key="1">
    <source>
        <dbReference type="EMBL" id="MVO89852.1"/>
    </source>
</evidence>
<proteinExistence type="predicted"/>
<dbReference type="Proteomes" id="UP000483802">
    <property type="component" value="Unassembled WGS sequence"/>
</dbReference>
<dbReference type="InterPro" id="IPR004211">
    <property type="entry name" value="Endonuclease_7"/>
</dbReference>
<evidence type="ECO:0000313" key="2">
    <source>
        <dbReference type="Proteomes" id="UP000483802"/>
    </source>
</evidence>
<comment type="caution">
    <text evidence="1">The sequence shown here is derived from an EMBL/GenBank/DDBJ whole genome shotgun (WGS) entry which is preliminary data.</text>
</comment>
<dbReference type="Pfam" id="PF02945">
    <property type="entry name" value="Endonuclease_7"/>
    <property type="match status" value="1"/>
</dbReference>
<sequence length="242" mass="26394">MDTCSASGDGCACDRTSDRYPLTRKLCPAHYAQSRRGKPLTLIGARASKRREHSPCSFGGCERTVSAKGLCRAHCGQKSAGRPLTPVRRKRGSQDYQAMLRSGVVECLGCGESKPVSAYSPLNRAGGLRPYCKLCNSERVRLAQYNLTKDFLDRLLGRQEGRCAICGTVPSAGHRPLHIDHDHGCCAGARCCGACVRGLVCSNCNAYGLAWYEALPTELRTFDLLNDYLADPPAQRLRREPA</sequence>
<accession>A0A6L6X7P2</accession>